<accession>A0ACC3C8U0</accession>
<keyword evidence="2" id="KW-1185">Reference proteome</keyword>
<comment type="caution">
    <text evidence="1">The sequence shown here is derived from an EMBL/GenBank/DDBJ whole genome shotgun (WGS) entry which is preliminary data.</text>
</comment>
<proteinExistence type="predicted"/>
<gene>
    <name evidence="1" type="ORF">I4F81_009046</name>
</gene>
<evidence type="ECO:0000313" key="2">
    <source>
        <dbReference type="Proteomes" id="UP000798662"/>
    </source>
</evidence>
<dbReference type="Proteomes" id="UP000798662">
    <property type="component" value="Chromosome 2"/>
</dbReference>
<name>A0ACC3C8U0_PYRYE</name>
<evidence type="ECO:0000313" key="1">
    <source>
        <dbReference type="EMBL" id="KAK1866530.1"/>
    </source>
</evidence>
<protein>
    <submittedName>
        <fullName evidence="1">Uncharacterized protein</fullName>
    </submittedName>
</protein>
<reference evidence="1" key="1">
    <citation type="submission" date="2019-11" db="EMBL/GenBank/DDBJ databases">
        <title>Nori genome reveals adaptations in red seaweeds to the harsh intertidal environment.</title>
        <authorList>
            <person name="Wang D."/>
            <person name="Mao Y."/>
        </authorList>
    </citation>
    <scope>NUCLEOTIDE SEQUENCE</scope>
    <source>
        <tissue evidence="1">Gametophyte</tissue>
    </source>
</reference>
<organism evidence="1 2">
    <name type="scientific">Pyropia yezoensis</name>
    <name type="common">Susabi-nori</name>
    <name type="synonym">Porphyra yezoensis</name>
    <dbReference type="NCBI Taxonomy" id="2788"/>
    <lineage>
        <taxon>Eukaryota</taxon>
        <taxon>Rhodophyta</taxon>
        <taxon>Bangiophyceae</taxon>
        <taxon>Bangiales</taxon>
        <taxon>Bangiaceae</taxon>
        <taxon>Pyropia</taxon>
    </lineage>
</organism>
<dbReference type="EMBL" id="CM020619">
    <property type="protein sequence ID" value="KAK1866530.1"/>
    <property type="molecule type" value="Genomic_DNA"/>
</dbReference>
<sequence length="289" mass="30191">MAIFVQVSEANLPLFPRLLSRIHHPRNTYAVHFDASIPDAALSPVLATLAATPAYAANVVVMERAPLTYRGVSLVLNTLDAMEVALSSATPWTYWLNLSGSDYPLLPITTQRRLLADPLVARKPRTFFTTTLTPATATIQHDRLGYLFLDPALADFGDASPAALNATARRSATARGAAAATATAPAAAAAAGLTPILADAATGAAASSPLYASTAGALGTAEAWMILHRGFVAYAARGAAARRSLMAFAYAADAAEHYFVSLYVRWLVRLADGDLTLGPGDCDGSGNCS</sequence>